<accession>A0ACB8R7F3</accession>
<proteinExistence type="predicted"/>
<dbReference type="Proteomes" id="UP000814033">
    <property type="component" value="Unassembled WGS sequence"/>
</dbReference>
<reference evidence="1" key="1">
    <citation type="submission" date="2021-02" db="EMBL/GenBank/DDBJ databases">
        <authorList>
            <consortium name="DOE Joint Genome Institute"/>
            <person name="Ahrendt S."/>
            <person name="Looney B.P."/>
            <person name="Miyauchi S."/>
            <person name="Morin E."/>
            <person name="Drula E."/>
            <person name="Courty P.E."/>
            <person name="Chicoki N."/>
            <person name="Fauchery L."/>
            <person name="Kohler A."/>
            <person name="Kuo A."/>
            <person name="Labutti K."/>
            <person name="Pangilinan J."/>
            <person name="Lipzen A."/>
            <person name="Riley R."/>
            <person name="Andreopoulos W."/>
            <person name="He G."/>
            <person name="Johnson J."/>
            <person name="Barry K.W."/>
            <person name="Grigoriev I.V."/>
            <person name="Nagy L."/>
            <person name="Hibbett D."/>
            <person name="Henrissat B."/>
            <person name="Matheny P.B."/>
            <person name="Labbe J."/>
            <person name="Martin F."/>
        </authorList>
    </citation>
    <scope>NUCLEOTIDE SEQUENCE</scope>
    <source>
        <strain evidence="1">FP105234-sp</strain>
    </source>
</reference>
<evidence type="ECO:0000313" key="1">
    <source>
        <dbReference type="EMBL" id="KAI0039561.1"/>
    </source>
</evidence>
<keyword evidence="2" id="KW-1185">Reference proteome</keyword>
<comment type="caution">
    <text evidence="1">The sequence shown here is derived from an EMBL/GenBank/DDBJ whole genome shotgun (WGS) entry which is preliminary data.</text>
</comment>
<reference evidence="1" key="2">
    <citation type="journal article" date="2022" name="New Phytol.">
        <title>Evolutionary transition to the ectomycorrhizal habit in the genomes of a hyperdiverse lineage of mushroom-forming fungi.</title>
        <authorList>
            <person name="Looney B."/>
            <person name="Miyauchi S."/>
            <person name="Morin E."/>
            <person name="Drula E."/>
            <person name="Courty P.E."/>
            <person name="Kohler A."/>
            <person name="Kuo A."/>
            <person name="LaButti K."/>
            <person name="Pangilinan J."/>
            <person name="Lipzen A."/>
            <person name="Riley R."/>
            <person name="Andreopoulos W."/>
            <person name="He G."/>
            <person name="Johnson J."/>
            <person name="Nolan M."/>
            <person name="Tritt A."/>
            <person name="Barry K.W."/>
            <person name="Grigoriev I.V."/>
            <person name="Nagy L.G."/>
            <person name="Hibbett D."/>
            <person name="Henrissat B."/>
            <person name="Matheny P.B."/>
            <person name="Labbe J."/>
            <person name="Martin F.M."/>
        </authorList>
    </citation>
    <scope>NUCLEOTIDE SEQUENCE</scope>
    <source>
        <strain evidence="1">FP105234-sp</strain>
    </source>
</reference>
<dbReference type="EMBL" id="MU276289">
    <property type="protein sequence ID" value="KAI0039561.1"/>
    <property type="molecule type" value="Genomic_DNA"/>
</dbReference>
<name>A0ACB8R7F3_9AGAM</name>
<gene>
    <name evidence="1" type="ORF">FA95DRAFT_1013348</name>
</gene>
<protein>
    <submittedName>
        <fullName evidence="1">Uncharacterized protein</fullName>
    </submittedName>
</protein>
<organism evidence="1 2">
    <name type="scientific">Auriscalpium vulgare</name>
    <dbReference type="NCBI Taxonomy" id="40419"/>
    <lineage>
        <taxon>Eukaryota</taxon>
        <taxon>Fungi</taxon>
        <taxon>Dikarya</taxon>
        <taxon>Basidiomycota</taxon>
        <taxon>Agaricomycotina</taxon>
        <taxon>Agaricomycetes</taxon>
        <taxon>Russulales</taxon>
        <taxon>Auriscalpiaceae</taxon>
        <taxon>Auriscalpium</taxon>
    </lineage>
</organism>
<sequence length="97" mass="10579">MICESKLQLSMLVGCIGGVAICEPITQPGSRSIIRPSAGDSRPFRVFNFSSLLYDSHPQAGNVKITGNSTPMTYVRGICHRIELCRRIFAPPTEGLL</sequence>
<evidence type="ECO:0000313" key="2">
    <source>
        <dbReference type="Proteomes" id="UP000814033"/>
    </source>
</evidence>